<organism evidence="1 2">
    <name type="scientific">Anas platyrhynchos</name>
    <name type="common">Mallard</name>
    <name type="synonym">Anas boschas</name>
    <dbReference type="NCBI Taxonomy" id="8839"/>
    <lineage>
        <taxon>Eukaryota</taxon>
        <taxon>Metazoa</taxon>
        <taxon>Chordata</taxon>
        <taxon>Craniata</taxon>
        <taxon>Vertebrata</taxon>
        <taxon>Euteleostomi</taxon>
        <taxon>Archelosauria</taxon>
        <taxon>Archosauria</taxon>
        <taxon>Dinosauria</taxon>
        <taxon>Saurischia</taxon>
        <taxon>Theropoda</taxon>
        <taxon>Coelurosauria</taxon>
        <taxon>Aves</taxon>
        <taxon>Neognathae</taxon>
        <taxon>Galloanserae</taxon>
        <taxon>Anseriformes</taxon>
        <taxon>Anatidae</taxon>
        <taxon>Anatinae</taxon>
        <taxon>Anas</taxon>
    </lineage>
</organism>
<evidence type="ECO:0000313" key="1">
    <source>
        <dbReference type="EMBL" id="EOB00277.1"/>
    </source>
</evidence>
<proteinExistence type="predicted"/>
<reference evidence="2" key="1">
    <citation type="journal article" date="2013" name="Nat. Genet.">
        <title>The duck genome and transcriptome provide insight into an avian influenza virus reservoir species.</title>
        <authorList>
            <person name="Huang Y."/>
            <person name="Li Y."/>
            <person name="Burt D.W."/>
            <person name="Chen H."/>
            <person name="Zhang Y."/>
            <person name="Qian W."/>
            <person name="Kim H."/>
            <person name="Gan S."/>
            <person name="Zhao Y."/>
            <person name="Li J."/>
            <person name="Yi K."/>
            <person name="Feng H."/>
            <person name="Zhu P."/>
            <person name="Li B."/>
            <person name="Liu Q."/>
            <person name="Fairley S."/>
            <person name="Magor K.E."/>
            <person name="Du Z."/>
            <person name="Hu X."/>
            <person name="Goodman L."/>
            <person name="Tafer H."/>
            <person name="Vignal A."/>
            <person name="Lee T."/>
            <person name="Kim K.W."/>
            <person name="Sheng Z."/>
            <person name="An Y."/>
            <person name="Searle S."/>
            <person name="Herrero J."/>
            <person name="Groenen M.A."/>
            <person name="Crooijmans R.P."/>
            <person name="Faraut T."/>
            <person name="Cai Q."/>
            <person name="Webster R.G."/>
            <person name="Aldridge J.R."/>
            <person name="Warren W.C."/>
            <person name="Bartschat S."/>
            <person name="Kehr S."/>
            <person name="Marz M."/>
            <person name="Stadler P.F."/>
            <person name="Smith J."/>
            <person name="Kraus R.H."/>
            <person name="Zhao Y."/>
            <person name="Ren L."/>
            <person name="Fei J."/>
            <person name="Morisson M."/>
            <person name="Kaiser P."/>
            <person name="Griffin D.K."/>
            <person name="Rao M."/>
            <person name="Pitel F."/>
            <person name="Wang J."/>
            <person name="Li N."/>
        </authorList>
    </citation>
    <scope>NUCLEOTIDE SEQUENCE [LARGE SCALE GENOMIC DNA]</scope>
</reference>
<gene>
    <name evidence="1" type="ORF">Anapl_07725</name>
</gene>
<dbReference type="AlphaFoldDB" id="R0JSW4"/>
<keyword evidence="2" id="KW-1185">Reference proteome</keyword>
<protein>
    <submittedName>
        <fullName evidence="1">Uncharacterized protein</fullName>
    </submittedName>
</protein>
<evidence type="ECO:0000313" key="2">
    <source>
        <dbReference type="Proteomes" id="UP000296049"/>
    </source>
</evidence>
<dbReference type="Proteomes" id="UP000296049">
    <property type="component" value="Unassembled WGS sequence"/>
</dbReference>
<accession>R0JSW4</accession>
<dbReference type="EMBL" id="KB743211">
    <property type="protein sequence ID" value="EOB00277.1"/>
    <property type="molecule type" value="Genomic_DNA"/>
</dbReference>
<sequence length="559" mass="61049">MLQEFWRRLLRKENDIKPAELAAGALHAEPRGRTVILGKRRQRAGGDGPPCEGMLLSVAGLGMVKLTRDLLLVGGHAPQKEEDLTCCCKEVVHVLFLARAAFAMWTPRQLLPVSLDQSSGDVMADSEEDVEEHPQEQSGIAPQPTFLAVCGTSASDMEDKWEALHVGSQDASGFKALLCFSFCKVNISLGLFSASLCSRGRRVRVVWGLPEAVLPAAVSAANVHNAPCLGSSSGCAGPLNQSYLANHSRVEKIKQLVGFWEFANNPLVNHQGQHVGLISEMCPGKAEFTPWLWVQVVTWKQSGEGAFPVILVFATLMTLSTHCKYLLCVQERAFISRGALGQKVQFPQPADNVLVHASQGSDLLSVLCPARYTQSNEVHHVLDNFLAEAANPSSVSDRASYRQDRTRSQVRLQQFFRTLSISDWPSEPVLPTWLLLSAEAPCPTASGWGLEQLACSLRQNRAEAGGCRPRMAAQLRKGWATSRSHVVLSKVCNFPAVCALRVGYYISECFLVTEAAGCVLVVRFCSDHGVGERHFQLLLEPAVSGGGLCNRNFTLRHRA</sequence>
<name>R0JSW4_ANAPL</name>